<dbReference type="PANTHER" id="PTHR35146:SF1">
    <property type="entry name" value="UPF0178 PROTEIN YAII"/>
    <property type="match status" value="1"/>
</dbReference>
<reference evidence="2 3" key="1">
    <citation type="submission" date="2020-07" db="EMBL/GenBank/DDBJ databases">
        <title>Alkalicella. sp. LB2 genome.</title>
        <authorList>
            <person name="Postec A."/>
            <person name="Quemeneur M."/>
        </authorList>
    </citation>
    <scope>NUCLEOTIDE SEQUENCE [LARGE SCALE GENOMIC DNA]</scope>
    <source>
        <strain evidence="2 3">LB2</strain>
    </source>
</reference>
<name>A0A7G9WC20_ALKCA</name>
<organism evidence="2 3">
    <name type="scientific">Alkalicella caledoniensis</name>
    <dbReference type="NCBI Taxonomy" id="2731377"/>
    <lineage>
        <taxon>Bacteria</taxon>
        <taxon>Bacillati</taxon>
        <taxon>Bacillota</taxon>
        <taxon>Clostridia</taxon>
        <taxon>Eubacteriales</taxon>
        <taxon>Proteinivoracaceae</taxon>
        <taxon>Alkalicella</taxon>
    </lineage>
</organism>
<dbReference type="KEGG" id="acae:HYG86_16345"/>
<dbReference type="Proteomes" id="UP000516160">
    <property type="component" value="Chromosome"/>
</dbReference>
<evidence type="ECO:0000256" key="1">
    <source>
        <dbReference type="ARBA" id="ARBA00008522"/>
    </source>
</evidence>
<accession>A0A7G9WC20</accession>
<dbReference type="AlphaFoldDB" id="A0A7G9WC20"/>
<dbReference type="PANTHER" id="PTHR35146">
    <property type="entry name" value="UPF0178 PROTEIN YAII"/>
    <property type="match status" value="1"/>
</dbReference>
<keyword evidence="3" id="KW-1185">Reference proteome</keyword>
<dbReference type="RefSeq" id="WP_213166626.1">
    <property type="nucleotide sequence ID" value="NZ_CP058559.1"/>
</dbReference>
<evidence type="ECO:0000313" key="2">
    <source>
        <dbReference type="EMBL" id="QNO16232.1"/>
    </source>
</evidence>
<evidence type="ECO:0000313" key="3">
    <source>
        <dbReference type="Proteomes" id="UP000516160"/>
    </source>
</evidence>
<dbReference type="Pfam" id="PF02639">
    <property type="entry name" value="DUF188"/>
    <property type="match status" value="1"/>
</dbReference>
<dbReference type="EMBL" id="CP058559">
    <property type="protein sequence ID" value="QNO16232.1"/>
    <property type="molecule type" value="Genomic_DNA"/>
</dbReference>
<gene>
    <name evidence="2" type="ORF">HYG86_16345</name>
</gene>
<proteinExistence type="inferred from homology"/>
<protein>
    <submittedName>
        <fullName evidence="2">DUF188 domain-containing protein</fullName>
    </submittedName>
</protein>
<sequence>MRILIDGDGCPRVIKEKTYDLGLAYNVEVIFYTTIAHISQRNHPNCIILDNEMQSVDIRIANDTKKKDIVVTQDYGLASMVIAKGGNPIGVRGEIFTAENIDSYLLVRHENQKLRKSGLLRGGPPKFSHCDLVVFQEGLANLVEKNRKK</sequence>
<dbReference type="InterPro" id="IPR003791">
    <property type="entry name" value="UPF0178"/>
</dbReference>
<comment type="similarity">
    <text evidence="1">Belongs to the UPF0178 family.</text>
</comment>